<dbReference type="GO" id="GO:0045892">
    <property type="term" value="P:negative regulation of DNA-templated transcription"/>
    <property type="evidence" value="ECO:0007669"/>
    <property type="project" value="TreeGrafter"/>
</dbReference>
<gene>
    <name evidence="3" type="ORF">O3M35_008018</name>
</gene>
<dbReference type="Gene3D" id="1.10.30.10">
    <property type="entry name" value="High mobility group box domain"/>
    <property type="match status" value="1"/>
</dbReference>
<evidence type="ECO:0000256" key="1">
    <source>
        <dbReference type="PROSITE-ProRule" id="PRU00267"/>
    </source>
</evidence>
<keyword evidence="4" id="KW-1185">Reference proteome</keyword>
<feature type="DNA-binding region" description="HMG box" evidence="1">
    <location>
        <begin position="33"/>
        <end position="101"/>
    </location>
</feature>
<keyword evidence="1" id="KW-0238">DNA-binding</keyword>
<name>A0AAW1D754_9HEMI</name>
<dbReference type="GO" id="GO:0031492">
    <property type="term" value="F:nucleosomal DNA binding"/>
    <property type="evidence" value="ECO:0007669"/>
    <property type="project" value="TreeGrafter"/>
</dbReference>
<accession>A0AAW1D754</accession>
<sequence length="273" mass="32256">MNFHGYVSPFKTARRDSNPKFFPRRLFKRTMVPELPATPYMRFSKVNMDKMKEYYPEGRDWNLGRIMGRIWRELPDREKDPFFEYYNADKAEYDRKVKAHYSSLHRANIAGSFDSIDQDQPSSDYNYLLMTNEDPLIDPAEDENDFTINWDTDKQKAKARYFRNNCLMNVIFSEIKMPQIEIQTVEHLNERLESLKKSSNTLDTYLKRLKLEVQNIETVNEQKMNSIHQANIKFHEKLKEINSSKSGQIGIQSVNTTSIYCLDTNKVCVGYQP</sequence>
<evidence type="ECO:0000313" key="3">
    <source>
        <dbReference type="EMBL" id="KAK9506000.1"/>
    </source>
</evidence>
<dbReference type="PANTHER" id="PTHR46232:SF1">
    <property type="entry name" value="SWI_SNF-RELATED MATRIX-ASSOCIATED ACTIN-DEPENDENT REGULATOR OF CHROMATIN SUBFAMILY E MEMBER 1"/>
    <property type="match status" value="1"/>
</dbReference>
<dbReference type="Proteomes" id="UP001461498">
    <property type="component" value="Unassembled WGS sequence"/>
</dbReference>
<comment type="caution">
    <text evidence="3">The sequence shown here is derived from an EMBL/GenBank/DDBJ whole genome shotgun (WGS) entry which is preliminary data.</text>
</comment>
<dbReference type="SUPFAM" id="SSF47095">
    <property type="entry name" value="HMG-box"/>
    <property type="match status" value="1"/>
</dbReference>
<dbReference type="Pfam" id="PF00505">
    <property type="entry name" value="HMG_box"/>
    <property type="match status" value="1"/>
</dbReference>
<dbReference type="GO" id="GO:0016922">
    <property type="term" value="F:nuclear receptor binding"/>
    <property type="evidence" value="ECO:0007669"/>
    <property type="project" value="TreeGrafter"/>
</dbReference>
<feature type="domain" description="HMG box" evidence="2">
    <location>
        <begin position="33"/>
        <end position="101"/>
    </location>
</feature>
<evidence type="ECO:0000313" key="4">
    <source>
        <dbReference type="Proteomes" id="UP001461498"/>
    </source>
</evidence>
<dbReference type="InterPro" id="IPR009071">
    <property type="entry name" value="HMG_box_dom"/>
</dbReference>
<organism evidence="3 4">
    <name type="scientific">Rhynocoris fuscipes</name>
    <dbReference type="NCBI Taxonomy" id="488301"/>
    <lineage>
        <taxon>Eukaryota</taxon>
        <taxon>Metazoa</taxon>
        <taxon>Ecdysozoa</taxon>
        <taxon>Arthropoda</taxon>
        <taxon>Hexapoda</taxon>
        <taxon>Insecta</taxon>
        <taxon>Pterygota</taxon>
        <taxon>Neoptera</taxon>
        <taxon>Paraneoptera</taxon>
        <taxon>Hemiptera</taxon>
        <taxon>Heteroptera</taxon>
        <taxon>Panheteroptera</taxon>
        <taxon>Cimicomorpha</taxon>
        <taxon>Reduviidae</taxon>
        <taxon>Harpactorinae</taxon>
        <taxon>Harpactorini</taxon>
        <taxon>Rhynocoris</taxon>
    </lineage>
</organism>
<dbReference type="EMBL" id="JAPXFL010000005">
    <property type="protein sequence ID" value="KAK9506000.1"/>
    <property type="molecule type" value="Genomic_DNA"/>
</dbReference>
<keyword evidence="1" id="KW-0539">Nucleus</keyword>
<reference evidence="3 4" key="1">
    <citation type="submission" date="2022-12" db="EMBL/GenBank/DDBJ databases">
        <title>Chromosome-level genome assembly of true bugs.</title>
        <authorList>
            <person name="Ma L."/>
            <person name="Li H."/>
        </authorList>
    </citation>
    <scope>NUCLEOTIDE SEQUENCE [LARGE SCALE GENOMIC DNA]</scope>
    <source>
        <strain evidence="3">Lab_2022b</strain>
    </source>
</reference>
<dbReference type="SMART" id="SM00398">
    <property type="entry name" value="HMG"/>
    <property type="match status" value="1"/>
</dbReference>
<dbReference type="InterPro" id="IPR036910">
    <property type="entry name" value="HMG_box_dom_sf"/>
</dbReference>
<evidence type="ECO:0000259" key="2">
    <source>
        <dbReference type="PROSITE" id="PS50118"/>
    </source>
</evidence>
<dbReference type="PANTHER" id="PTHR46232">
    <property type="entry name" value="SMARCE1 REGULATOR OF CHROMATIN"/>
    <property type="match status" value="1"/>
</dbReference>
<proteinExistence type="predicted"/>
<dbReference type="AlphaFoldDB" id="A0AAW1D754"/>
<dbReference type="GO" id="GO:0016514">
    <property type="term" value="C:SWI/SNF complex"/>
    <property type="evidence" value="ECO:0007669"/>
    <property type="project" value="TreeGrafter"/>
</dbReference>
<dbReference type="PROSITE" id="PS50118">
    <property type="entry name" value="HMG_BOX_2"/>
    <property type="match status" value="1"/>
</dbReference>
<protein>
    <recommendedName>
        <fullName evidence="2">HMG box domain-containing protein</fullName>
    </recommendedName>
</protein>